<dbReference type="RefSeq" id="WP_330160172.1">
    <property type="nucleotide sequence ID" value="NZ_BAAAJA010000025.1"/>
</dbReference>
<dbReference type="EMBL" id="JAUUCC010000064">
    <property type="protein sequence ID" value="MEE2053207.1"/>
    <property type="molecule type" value="Genomic_DNA"/>
</dbReference>
<organism evidence="1 2">
    <name type="scientific">Nocardiopsis tropica</name>
    <dbReference type="NCBI Taxonomy" id="109330"/>
    <lineage>
        <taxon>Bacteria</taxon>
        <taxon>Bacillati</taxon>
        <taxon>Actinomycetota</taxon>
        <taxon>Actinomycetes</taxon>
        <taxon>Streptosporangiales</taxon>
        <taxon>Nocardiopsidaceae</taxon>
        <taxon>Nocardiopsis</taxon>
    </lineage>
</organism>
<evidence type="ECO:0000313" key="1">
    <source>
        <dbReference type="EMBL" id="MEE2053207.1"/>
    </source>
</evidence>
<dbReference type="SUPFAM" id="SSF46689">
    <property type="entry name" value="Homeodomain-like"/>
    <property type="match status" value="1"/>
</dbReference>
<dbReference type="InterPro" id="IPR009057">
    <property type="entry name" value="Homeodomain-like_sf"/>
</dbReference>
<reference evidence="1 2" key="1">
    <citation type="submission" date="2023-07" db="EMBL/GenBank/DDBJ databases">
        <authorList>
            <person name="Girao M."/>
            <person name="Carvalho M.F."/>
        </authorList>
    </citation>
    <scope>NUCLEOTIDE SEQUENCE [LARGE SCALE GENOMIC DNA]</scope>
    <source>
        <strain evidence="1 2">66/93</strain>
    </source>
</reference>
<evidence type="ECO:0000313" key="2">
    <source>
        <dbReference type="Proteomes" id="UP001348641"/>
    </source>
</evidence>
<gene>
    <name evidence="1" type="ORF">Q8A49_22140</name>
</gene>
<evidence type="ECO:0008006" key="3">
    <source>
        <dbReference type="Google" id="ProtNLM"/>
    </source>
</evidence>
<sequence length="62" mass="7338">MPRQVDHDLRRRQITRAVWRLATRGGLEHVTLRQVAAEDGTDVDHIRDRDDHRLRNLQLLCS</sequence>
<dbReference type="Gene3D" id="1.10.357.10">
    <property type="entry name" value="Tetracycline Repressor, domain 2"/>
    <property type="match status" value="1"/>
</dbReference>
<name>A0ABU7KV88_9ACTN</name>
<dbReference type="Proteomes" id="UP001348641">
    <property type="component" value="Unassembled WGS sequence"/>
</dbReference>
<accession>A0ABU7KV88</accession>
<comment type="caution">
    <text evidence="1">The sequence shown here is derived from an EMBL/GenBank/DDBJ whole genome shotgun (WGS) entry which is preliminary data.</text>
</comment>
<protein>
    <recommendedName>
        <fullName evidence="3">HNH endonuclease</fullName>
    </recommendedName>
</protein>
<proteinExistence type="predicted"/>